<keyword evidence="5 7" id="KW-1133">Transmembrane helix</keyword>
<dbReference type="InterPro" id="IPR055348">
    <property type="entry name" value="DctQ"/>
</dbReference>
<comment type="subunit">
    <text evidence="7">The complex comprises the extracytoplasmic solute receptor protein and the two transmembrane proteins.</text>
</comment>
<evidence type="ECO:0000313" key="9">
    <source>
        <dbReference type="EMBL" id="MEL0612573.1"/>
    </source>
</evidence>
<comment type="subcellular location">
    <subcellularLocation>
        <location evidence="7">Cell inner membrane</location>
        <topology evidence="7">Multi-pass membrane protein</topology>
    </subcellularLocation>
    <subcellularLocation>
        <location evidence="1">Cell membrane</location>
        <topology evidence="1">Multi-pass membrane protein</topology>
    </subcellularLocation>
</comment>
<evidence type="ECO:0000256" key="2">
    <source>
        <dbReference type="ARBA" id="ARBA00022448"/>
    </source>
</evidence>
<evidence type="ECO:0000256" key="7">
    <source>
        <dbReference type="RuleBase" id="RU369079"/>
    </source>
</evidence>
<evidence type="ECO:0000256" key="1">
    <source>
        <dbReference type="ARBA" id="ARBA00004651"/>
    </source>
</evidence>
<comment type="function">
    <text evidence="7">Part of the tripartite ATP-independent periplasmic (TRAP) transport system.</text>
</comment>
<keyword evidence="3" id="KW-1003">Cell membrane</keyword>
<name>A0ABU9G283_9GAMM</name>
<dbReference type="RefSeq" id="WP_341566557.1">
    <property type="nucleotide sequence ID" value="NZ_JBAKAR010000003.1"/>
</dbReference>
<evidence type="ECO:0000256" key="3">
    <source>
        <dbReference type="ARBA" id="ARBA00022475"/>
    </source>
</evidence>
<dbReference type="Proteomes" id="UP001379949">
    <property type="component" value="Unassembled WGS sequence"/>
</dbReference>
<comment type="caution">
    <text evidence="9">The sequence shown here is derived from an EMBL/GenBank/DDBJ whole genome shotgun (WGS) entry which is preliminary data.</text>
</comment>
<proteinExistence type="inferred from homology"/>
<evidence type="ECO:0000313" key="10">
    <source>
        <dbReference type="Proteomes" id="UP001379949"/>
    </source>
</evidence>
<comment type="similarity">
    <text evidence="7">Belongs to the TRAP transporter small permease family.</text>
</comment>
<protein>
    <recommendedName>
        <fullName evidence="7">TRAP transporter small permease protein</fullName>
    </recommendedName>
</protein>
<evidence type="ECO:0000256" key="6">
    <source>
        <dbReference type="ARBA" id="ARBA00023136"/>
    </source>
</evidence>
<evidence type="ECO:0000256" key="4">
    <source>
        <dbReference type="ARBA" id="ARBA00022692"/>
    </source>
</evidence>
<keyword evidence="4 7" id="KW-0812">Transmembrane</keyword>
<feature type="transmembrane region" description="Helical" evidence="7">
    <location>
        <begin position="89"/>
        <end position="114"/>
    </location>
</feature>
<feature type="transmembrane region" description="Helical" evidence="7">
    <location>
        <begin position="44"/>
        <end position="68"/>
    </location>
</feature>
<evidence type="ECO:0000259" key="8">
    <source>
        <dbReference type="Pfam" id="PF04290"/>
    </source>
</evidence>
<keyword evidence="6 7" id="KW-0472">Membrane</keyword>
<reference evidence="9 10" key="1">
    <citation type="submission" date="2024-02" db="EMBL/GenBank/DDBJ databases">
        <title>Bacteria isolated from the canopy kelp, Nereocystis luetkeana.</title>
        <authorList>
            <person name="Pfister C.A."/>
            <person name="Younker I.T."/>
            <person name="Light S.H."/>
        </authorList>
    </citation>
    <scope>NUCLEOTIDE SEQUENCE [LARGE SCALE GENOMIC DNA]</scope>
    <source>
        <strain evidence="9 10">TI.4.07</strain>
    </source>
</reference>
<feature type="transmembrane region" description="Helical" evidence="7">
    <location>
        <begin position="12"/>
        <end position="38"/>
    </location>
</feature>
<keyword evidence="2 7" id="KW-0813">Transport</keyword>
<feature type="transmembrane region" description="Helical" evidence="7">
    <location>
        <begin position="134"/>
        <end position="152"/>
    </location>
</feature>
<keyword evidence="7" id="KW-0997">Cell inner membrane</keyword>
<feature type="domain" description="Tripartite ATP-independent periplasmic transporters DctQ component" evidence="8">
    <location>
        <begin position="30"/>
        <end position="160"/>
    </location>
</feature>
<gene>
    <name evidence="9" type="ORF">V6242_05415</name>
</gene>
<dbReference type="Pfam" id="PF04290">
    <property type="entry name" value="DctQ"/>
    <property type="match status" value="1"/>
</dbReference>
<keyword evidence="10" id="KW-1185">Reference proteome</keyword>
<accession>A0ABU9G283</accession>
<evidence type="ECO:0000256" key="5">
    <source>
        <dbReference type="ARBA" id="ARBA00022989"/>
    </source>
</evidence>
<sequence>MNVLSVINLLDSIIGVVIKPIIVVASLFIAITLTIGIICRSINIPVFGLEELILMSVIWLYMLGAVLASRERTHLSADFFQAFCKNKKVVKWVHLLANVISLVMAGLFISWAYALVSWGFQKGQVSPVFGIPMYLSQGGLFIASILLTFYLIRDLLNDVKDLMTMS</sequence>
<organism evidence="9 10">
    <name type="scientific">Marinomonas arenicola</name>
    <dbReference type="NCBI Taxonomy" id="569601"/>
    <lineage>
        <taxon>Bacteria</taxon>
        <taxon>Pseudomonadati</taxon>
        <taxon>Pseudomonadota</taxon>
        <taxon>Gammaproteobacteria</taxon>
        <taxon>Oceanospirillales</taxon>
        <taxon>Oceanospirillaceae</taxon>
        <taxon>Marinomonas</taxon>
    </lineage>
</organism>
<dbReference type="EMBL" id="JBAKAR010000003">
    <property type="protein sequence ID" value="MEL0612573.1"/>
    <property type="molecule type" value="Genomic_DNA"/>
</dbReference>